<evidence type="ECO:0008006" key="3">
    <source>
        <dbReference type="Google" id="ProtNLM"/>
    </source>
</evidence>
<dbReference type="SUPFAM" id="SSF46785">
    <property type="entry name" value="Winged helix' DNA-binding domain"/>
    <property type="match status" value="1"/>
</dbReference>
<dbReference type="RefSeq" id="WP_131823284.1">
    <property type="nucleotide sequence ID" value="NZ_MLIQ01000042.1"/>
</dbReference>
<proteinExistence type="predicted"/>
<reference evidence="1 2" key="1">
    <citation type="submission" date="2016-10" db="EMBL/GenBank/DDBJ databases">
        <title>Evaluation of Human, Veterinary and Environmental Mycobacterium chelonae Isolates by Core Genome Phylogenomic Analysis, Targeted Gene Comparison, and Anti-microbial Susceptibility Patterns: A Tale of Mistaken Identities.</title>
        <authorList>
            <person name="Fogelson S.B."/>
            <person name="Camus A.C."/>
            <person name="Lorenz W."/>
            <person name="Vasireddy R."/>
            <person name="Vasireddy S."/>
            <person name="Smith T."/>
            <person name="Brown-Elliott B.A."/>
            <person name="Wallace R.J.Jr."/>
            <person name="Hasan N.A."/>
            <person name="Reischl U."/>
            <person name="Sanchez S."/>
        </authorList>
    </citation>
    <scope>NUCLEOTIDE SEQUENCE [LARGE SCALE GENOMIC DNA]</scope>
    <source>
        <strain evidence="1 2">15515</strain>
    </source>
</reference>
<dbReference type="AlphaFoldDB" id="A0A1S1LCD4"/>
<gene>
    <name evidence="1" type="ORF">BKG82_27055</name>
</gene>
<evidence type="ECO:0000313" key="1">
    <source>
        <dbReference type="EMBL" id="OHU47313.1"/>
    </source>
</evidence>
<dbReference type="InterPro" id="IPR036388">
    <property type="entry name" value="WH-like_DNA-bd_sf"/>
</dbReference>
<name>A0A1S1LCD4_MYCCH</name>
<dbReference type="Proteomes" id="UP000180043">
    <property type="component" value="Unassembled WGS sequence"/>
</dbReference>
<accession>A0A1S1LCD4</accession>
<dbReference type="Gene3D" id="1.10.10.10">
    <property type="entry name" value="Winged helix-like DNA-binding domain superfamily/Winged helix DNA-binding domain"/>
    <property type="match status" value="1"/>
</dbReference>
<comment type="caution">
    <text evidence="1">The sequence shown here is derived from an EMBL/GenBank/DDBJ whole genome shotgun (WGS) entry which is preliminary data.</text>
</comment>
<dbReference type="EMBL" id="MLIQ01000042">
    <property type="protein sequence ID" value="OHU47313.1"/>
    <property type="molecule type" value="Genomic_DNA"/>
</dbReference>
<organism evidence="1 2">
    <name type="scientific">Mycobacteroides chelonae</name>
    <name type="common">Mycobacterium chelonae</name>
    <dbReference type="NCBI Taxonomy" id="1774"/>
    <lineage>
        <taxon>Bacteria</taxon>
        <taxon>Bacillati</taxon>
        <taxon>Actinomycetota</taxon>
        <taxon>Actinomycetes</taxon>
        <taxon>Mycobacteriales</taxon>
        <taxon>Mycobacteriaceae</taxon>
        <taxon>Mycobacteroides</taxon>
    </lineage>
</organism>
<evidence type="ECO:0000313" key="2">
    <source>
        <dbReference type="Proteomes" id="UP000180043"/>
    </source>
</evidence>
<dbReference type="InterPro" id="IPR036390">
    <property type="entry name" value="WH_DNA-bd_sf"/>
</dbReference>
<sequence length="70" mass="7273">MDALSEQAIARTRAAVLAMLDEHGPSELTAALQTAHRTGASRAAVSRAITGLVNNGQVILTPERTLIPAP</sequence>
<protein>
    <recommendedName>
        <fullName evidence="3">HTH iclR-type domain-containing protein</fullName>
    </recommendedName>
</protein>